<evidence type="ECO:0000313" key="12">
    <source>
        <dbReference type="EMBL" id="GBP82615.1"/>
    </source>
</evidence>
<feature type="compositionally biased region" description="Acidic residues" evidence="9">
    <location>
        <begin position="1337"/>
        <end position="1348"/>
    </location>
</feature>
<feature type="region of interest" description="Disordered" evidence="9">
    <location>
        <begin position="125"/>
        <end position="195"/>
    </location>
</feature>
<organism evidence="12 13">
    <name type="scientific">Eumeta variegata</name>
    <name type="common">Bagworm moth</name>
    <name type="synonym">Eumeta japonica</name>
    <dbReference type="NCBI Taxonomy" id="151549"/>
    <lineage>
        <taxon>Eukaryota</taxon>
        <taxon>Metazoa</taxon>
        <taxon>Ecdysozoa</taxon>
        <taxon>Arthropoda</taxon>
        <taxon>Hexapoda</taxon>
        <taxon>Insecta</taxon>
        <taxon>Pterygota</taxon>
        <taxon>Neoptera</taxon>
        <taxon>Endopterygota</taxon>
        <taxon>Lepidoptera</taxon>
        <taxon>Glossata</taxon>
        <taxon>Ditrysia</taxon>
        <taxon>Tineoidea</taxon>
        <taxon>Psychidae</taxon>
        <taxon>Oiketicinae</taxon>
        <taxon>Eumeta</taxon>
    </lineage>
</organism>
<gene>
    <name evidence="12" type="primary">Cp190</name>
    <name evidence="12" type="ORF">EVAR_54091_1</name>
</gene>
<evidence type="ECO:0000256" key="2">
    <source>
        <dbReference type="ARBA" id="ARBA00022723"/>
    </source>
</evidence>
<feature type="compositionally biased region" description="Polar residues" evidence="9">
    <location>
        <begin position="1148"/>
        <end position="1165"/>
    </location>
</feature>
<dbReference type="Gene3D" id="3.30.160.60">
    <property type="entry name" value="Classic Zinc Finger"/>
    <property type="match status" value="1"/>
</dbReference>
<keyword evidence="4 7" id="KW-0863">Zinc-finger</keyword>
<evidence type="ECO:0000256" key="8">
    <source>
        <dbReference type="SAM" id="Coils"/>
    </source>
</evidence>
<evidence type="ECO:0000256" key="4">
    <source>
        <dbReference type="ARBA" id="ARBA00022771"/>
    </source>
</evidence>
<dbReference type="EMBL" id="BGZK01001574">
    <property type="protein sequence ID" value="GBP82615.1"/>
    <property type="molecule type" value="Genomic_DNA"/>
</dbReference>
<comment type="caution">
    <text evidence="12">The sequence shown here is derived from an EMBL/GenBank/DDBJ whole genome shotgun (WGS) entry which is preliminary data.</text>
</comment>
<dbReference type="InterPro" id="IPR036236">
    <property type="entry name" value="Znf_C2H2_sf"/>
</dbReference>
<sequence length="1348" mass="153045">MSDTKQVKVDNWGIYFLQRLKHFFNRTDYCDLTLQFQDNAQLKVHRLVLNACTEYFEYLERMCEMYEDCLIMPDDLQADVVVPIVNFMYTGQLEYRPELLEKLYQTAQIMNMTVLTKLLDAQRNPIQDSPKQLNSPSYSQSYRSKRSYTKAFEGSSNQGNQKKVYIPTKKTTYTKPDPPVKSSPGPSFVSKPTASNTQIIKRRMTPKIGPTRYEIPEELESDFDDSFSNISYESRPLMIHPQLKPSSNKTDYRVFDENLGSKKIADFKRMILDPSSCTSTIDVVECKKINNKNETLFEDDGYVNDYNDVFDNQSIEEPVKDTNQLFDEILDNDGPKVTFETKELKEGSNIDHAKIISEVLKKYPHLVKSNKSIKLKIVNASSKQNSESKTITRPRTVSTPYNATREIRVKNENTDQGFTYETDVIDSKEAARLIAMGAENISGPWICLICGTPGKALHFTSYYKYRRHLVEVHKEKPIVTICEHCGLKSNKRNYMLHHMYTKHGIPPPPSYKFPKCNQCPYVALTEAFLIKHKLSHSDTKNMNCNVCFASFKTPSLLLQHMQTTGHKISAERKPNLQCIYCLKVFLRESNLYAHLKTYHKQEARNDNIIDNSDEEEGHKIIVPQKVLPIKYEPEFIEEDSNDTQYQIQQKSDDNIQILMKSPKTKQKILNQDLDVINKNMPKQKMKTILPNSRIEFIQEEEVDAESQPISTLNDNVVMINDNEFIIKDHADESSANQSGVYIDPQVSTQEQDPTRLVPSTSEEFAVTSNQQQQQIIQQPKMILKKAGNISQPIQIVVSNEEEYKALMASNSSIIFDGTSTTIDLNNHQSNDMMIIQQDFPLNVSEAVQTENSNIVVVYSHPVDDQNKQYLMNAHYGQPQLITSQALGAQFVQSSAVITQNFETITTSAPIVSGPVLVQQPIESWENNLQQNIVDPTVQIATNSLQQITTQQTQMLSDISLDSTQTNVVDTMTELPDIQLVSQEQSAVISSEDTCGQPDVHQTEVIENTVIVDTNEHQHIQESNNVTITEIESNGILQEESVHENIEHPEVLLTSDSEKISEIEHISNVEQPLNNPEQPDPGILESANNIPATLVQIDQQEISMSEANENTIEISDTINPESSNAGVQNILFEGEEQELSHIQEVSEITNESESTKNEQIQNLTSEWSEEEEDKTVSGNLTDENMDVSNLVMTNTSNENDKVEVEESIENIQQEMQKQMMEASTISQNRILIEGNPCSINTGDKENLLQPLQTGTTENTITTIANGKHEGLQQKISSLLNDWDENDSQDESEEQHNVGDEEVHISGAVNQSELEEHVKLVAETEEPAKNENIKSLVSDWDDDDDDEKVN</sequence>
<evidence type="ECO:0000256" key="9">
    <source>
        <dbReference type="SAM" id="MobiDB-lite"/>
    </source>
</evidence>
<dbReference type="OrthoDB" id="10069414at2759"/>
<feature type="domain" description="C2H2-type" evidence="11">
    <location>
        <begin position="576"/>
        <end position="604"/>
    </location>
</feature>
<keyword evidence="3" id="KW-0677">Repeat</keyword>
<name>A0A4C1Z7N9_EUMVA</name>
<keyword evidence="2" id="KW-0479">Metal-binding</keyword>
<keyword evidence="13" id="KW-1185">Reference proteome</keyword>
<keyword evidence="8" id="KW-0175">Coiled coil</keyword>
<dbReference type="STRING" id="151549.A0A4C1Z7N9"/>
<dbReference type="SMART" id="SM00225">
    <property type="entry name" value="BTB"/>
    <property type="match status" value="1"/>
</dbReference>
<dbReference type="PROSITE" id="PS00028">
    <property type="entry name" value="ZINC_FINGER_C2H2_1"/>
    <property type="match status" value="2"/>
</dbReference>
<evidence type="ECO:0000259" key="10">
    <source>
        <dbReference type="PROSITE" id="PS50097"/>
    </source>
</evidence>
<dbReference type="InterPro" id="IPR011333">
    <property type="entry name" value="SKP1/BTB/POZ_sf"/>
</dbReference>
<feature type="region of interest" description="Disordered" evidence="9">
    <location>
        <begin position="1281"/>
        <end position="1348"/>
    </location>
</feature>
<feature type="region of interest" description="Disordered" evidence="9">
    <location>
        <begin position="1148"/>
        <end position="1180"/>
    </location>
</feature>
<dbReference type="GO" id="GO:0000981">
    <property type="term" value="F:DNA-binding transcription factor activity, RNA polymerase II-specific"/>
    <property type="evidence" value="ECO:0007669"/>
    <property type="project" value="TreeGrafter"/>
</dbReference>
<evidence type="ECO:0000256" key="1">
    <source>
        <dbReference type="ARBA" id="ARBA00004123"/>
    </source>
</evidence>
<feature type="domain" description="BTB" evidence="10">
    <location>
        <begin position="30"/>
        <end position="97"/>
    </location>
</feature>
<dbReference type="SUPFAM" id="SSF54695">
    <property type="entry name" value="POZ domain"/>
    <property type="match status" value="1"/>
</dbReference>
<dbReference type="InterPro" id="IPR000210">
    <property type="entry name" value="BTB/POZ_dom"/>
</dbReference>
<keyword evidence="5" id="KW-0862">Zinc</keyword>
<evidence type="ECO:0000256" key="3">
    <source>
        <dbReference type="ARBA" id="ARBA00022737"/>
    </source>
</evidence>
<dbReference type="PROSITE" id="PS50097">
    <property type="entry name" value="BTB"/>
    <property type="match status" value="1"/>
</dbReference>
<dbReference type="GO" id="GO:0008270">
    <property type="term" value="F:zinc ion binding"/>
    <property type="evidence" value="ECO:0007669"/>
    <property type="project" value="UniProtKB-KW"/>
</dbReference>
<feature type="compositionally biased region" description="Low complexity" evidence="9">
    <location>
        <begin position="162"/>
        <end position="175"/>
    </location>
</feature>
<feature type="compositionally biased region" description="Basic and acidic residues" evidence="9">
    <location>
        <begin position="1312"/>
        <end position="1330"/>
    </location>
</feature>
<dbReference type="InterPro" id="IPR013087">
    <property type="entry name" value="Znf_C2H2_type"/>
</dbReference>
<dbReference type="PROSITE" id="PS50157">
    <property type="entry name" value="ZINC_FINGER_C2H2_2"/>
    <property type="match status" value="1"/>
</dbReference>
<dbReference type="PANTHER" id="PTHR24394">
    <property type="entry name" value="ZINC FINGER PROTEIN"/>
    <property type="match status" value="1"/>
</dbReference>
<evidence type="ECO:0000256" key="5">
    <source>
        <dbReference type="ARBA" id="ARBA00022833"/>
    </source>
</evidence>
<feature type="compositionally biased region" description="Basic and acidic residues" evidence="9">
    <location>
        <begin position="1292"/>
        <end position="1302"/>
    </location>
</feature>
<evidence type="ECO:0000313" key="13">
    <source>
        <dbReference type="Proteomes" id="UP000299102"/>
    </source>
</evidence>
<evidence type="ECO:0000259" key="11">
    <source>
        <dbReference type="PROSITE" id="PS50157"/>
    </source>
</evidence>
<proteinExistence type="predicted"/>
<dbReference type="PANTHER" id="PTHR24394:SF38">
    <property type="entry name" value="CENTROSOME-ASSOCIATED ZINC FINGER PROTEIN CP190"/>
    <property type="match status" value="1"/>
</dbReference>
<dbReference type="GO" id="GO:0005634">
    <property type="term" value="C:nucleus"/>
    <property type="evidence" value="ECO:0007669"/>
    <property type="project" value="UniProtKB-SubCell"/>
</dbReference>
<comment type="subcellular location">
    <subcellularLocation>
        <location evidence="1">Nucleus</location>
    </subcellularLocation>
</comment>
<keyword evidence="6" id="KW-0539">Nucleus</keyword>
<feature type="compositionally biased region" description="Acidic residues" evidence="9">
    <location>
        <begin position="1281"/>
        <end position="1291"/>
    </location>
</feature>
<evidence type="ECO:0000256" key="7">
    <source>
        <dbReference type="PROSITE-ProRule" id="PRU00042"/>
    </source>
</evidence>
<dbReference type="SMART" id="SM00355">
    <property type="entry name" value="ZnF_C2H2"/>
    <property type="match status" value="5"/>
</dbReference>
<protein>
    <submittedName>
        <fullName evidence="12">Centrosome-associated zinc finger protein CP190</fullName>
    </submittedName>
</protein>
<feature type="coiled-coil region" evidence="8">
    <location>
        <begin position="1193"/>
        <end position="1227"/>
    </location>
</feature>
<dbReference type="SUPFAM" id="SSF57667">
    <property type="entry name" value="beta-beta-alpha zinc fingers"/>
    <property type="match status" value="1"/>
</dbReference>
<evidence type="ECO:0000256" key="6">
    <source>
        <dbReference type="ARBA" id="ARBA00023242"/>
    </source>
</evidence>
<reference evidence="12 13" key="1">
    <citation type="journal article" date="2019" name="Commun. Biol.">
        <title>The bagworm genome reveals a unique fibroin gene that provides high tensile strength.</title>
        <authorList>
            <person name="Kono N."/>
            <person name="Nakamura H."/>
            <person name="Ohtoshi R."/>
            <person name="Tomita M."/>
            <person name="Numata K."/>
            <person name="Arakawa K."/>
        </authorList>
    </citation>
    <scope>NUCLEOTIDE SEQUENCE [LARGE SCALE GENOMIC DNA]</scope>
</reference>
<accession>A0A4C1Z7N9</accession>
<dbReference type="Proteomes" id="UP000299102">
    <property type="component" value="Unassembled WGS sequence"/>
</dbReference>
<dbReference type="Pfam" id="PF00651">
    <property type="entry name" value="BTB"/>
    <property type="match status" value="1"/>
</dbReference>
<feature type="compositionally biased region" description="Polar residues" evidence="9">
    <location>
        <begin position="125"/>
        <end position="134"/>
    </location>
</feature>
<dbReference type="Gene3D" id="3.30.710.10">
    <property type="entry name" value="Potassium Channel Kv1.1, Chain A"/>
    <property type="match status" value="1"/>
</dbReference>